<comment type="caution">
    <text evidence="5">The sequence shown here is derived from an EMBL/GenBank/DDBJ whole genome shotgun (WGS) entry which is preliminary data.</text>
</comment>
<evidence type="ECO:0000313" key="5">
    <source>
        <dbReference type="EMBL" id="MTD32363.1"/>
    </source>
</evidence>
<evidence type="ECO:0000259" key="4">
    <source>
        <dbReference type="SMART" id="SM00895"/>
    </source>
</evidence>
<dbReference type="SMART" id="SM00895">
    <property type="entry name" value="FCD"/>
    <property type="match status" value="1"/>
</dbReference>
<dbReference type="EMBL" id="WLYX01000001">
    <property type="protein sequence ID" value="MTD32363.1"/>
    <property type="molecule type" value="Genomic_DNA"/>
</dbReference>
<keyword evidence="1" id="KW-0805">Transcription regulation</keyword>
<dbReference type="Proteomes" id="UP000446658">
    <property type="component" value="Unassembled WGS sequence"/>
</dbReference>
<proteinExistence type="predicted"/>
<evidence type="ECO:0000256" key="1">
    <source>
        <dbReference type="ARBA" id="ARBA00023015"/>
    </source>
</evidence>
<dbReference type="Gene3D" id="1.20.120.530">
    <property type="entry name" value="GntR ligand-binding domain-like"/>
    <property type="match status" value="1"/>
</dbReference>
<evidence type="ECO:0000256" key="2">
    <source>
        <dbReference type="ARBA" id="ARBA00023125"/>
    </source>
</evidence>
<dbReference type="GO" id="GO:0003677">
    <property type="term" value="F:DNA binding"/>
    <property type="evidence" value="ECO:0007669"/>
    <property type="project" value="UniProtKB-KW"/>
</dbReference>
<feature type="domain" description="GntR C-terminal" evidence="4">
    <location>
        <begin position="68"/>
        <end position="141"/>
    </location>
</feature>
<evidence type="ECO:0000313" key="6">
    <source>
        <dbReference type="Proteomes" id="UP000446658"/>
    </source>
</evidence>
<keyword evidence="6" id="KW-1185">Reference proteome</keyword>
<dbReference type="InterPro" id="IPR008920">
    <property type="entry name" value="TF_FadR/GntR_C"/>
</dbReference>
<accession>A0A844G7T3</accession>
<evidence type="ECO:0000256" key="3">
    <source>
        <dbReference type="ARBA" id="ARBA00023163"/>
    </source>
</evidence>
<keyword evidence="3" id="KW-0804">Transcription</keyword>
<sequence>MPYPAKTGLQNNWGSAVPWCAKPSNRWRPCIFCNWPMAKRARVAPFDGAIINQMLTHALRTAQLNAPQLWDARQALEYRIVELAALRRTAQDVAELQGLVEAMQLAVNDPATMTELDIRFHTTLARISGNPLFPALITALA</sequence>
<organism evidence="5 6">
    <name type="scientific">Paludibacterium denitrificans</name>
    <dbReference type="NCBI Taxonomy" id="2675226"/>
    <lineage>
        <taxon>Bacteria</taxon>
        <taxon>Pseudomonadati</taxon>
        <taxon>Pseudomonadota</taxon>
        <taxon>Betaproteobacteria</taxon>
        <taxon>Neisseriales</taxon>
        <taxon>Chromobacteriaceae</taxon>
        <taxon>Paludibacterium</taxon>
    </lineage>
</organism>
<dbReference type="InterPro" id="IPR011711">
    <property type="entry name" value="GntR_C"/>
</dbReference>
<reference evidence="5 6" key="1">
    <citation type="submission" date="2019-11" db="EMBL/GenBank/DDBJ databases">
        <title>Draft genome sequence of Paludibacterium sp. dN18-1.</title>
        <authorList>
            <person name="Im W.-T."/>
        </authorList>
    </citation>
    <scope>NUCLEOTIDE SEQUENCE [LARGE SCALE GENOMIC DNA]</scope>
    <source>
        <strain evidence="6">dN 18-1</strain>
    </source>
</reference>
<protein>
    <submittedName>
        <fullName evidence="5">FCD domain-containing protein</fullName>
    </submittedName>
</protein>
<dbReference type="AlphaFoldDB" id="A0A844G7T3"/>
<dbReference type="Pfam" id="PF07729">
    <property type="entry name" value="FCD"/>
    <property type="match status" value="1"/>
</dbReference>
<keyword evidence="2" id="KW-0238">DNA-binding</keyword>
<name>A0A844G7T3_9NEIS</name>
<dbReference type="SUPFAM" id="SSF48008">
    <property type="entry name" value="GntR ligand-binding domain-like"/>
    <property type="match status" value="1"/>
</dbReference>
<gene>
    <name evidence="5" type="ORF">GKE73_00810</name>
</gene>